<accession>A0A9N9AGM1</accession>
<dbReference type="InterPro" id="IPR007483">
    <property type="entry name" value="Hamartin"/>
</dbReference>
<proteinExistence type="predicted"/>
<keyword evidence="3" id="KW-1185">Reference proteome</keyword>
<dbReference type="PANTHER" id="PTHR15154">
    <property type="entry name" value="HAMARTIN"/>
    <property type="match status" value="1"/>
</dbReference>
<gene>
    <name evidence="2" type="ORF">FMOSSE_LOCUS5547</name>
</gene>
<evidence type="ECO:0000313" key="2">
    <source>
        <dbReference type="EMBL" id="CAG8531831.1"/>
    </source>
</evidence>
<evidence type="ECO:0000256" key="1">
    <source>
        <dbReference type="SAM" id="Coils"/>
    </source>
</evidence>
<keyword evidence="1" id="KW-0175">Coiled coil</keyword>
<protein>
    <submittedName>
        <fullName evidence="2">2372_t:CDS:1</fullName>
    </submittedName>
</protein>
<organism evidence="2 3">
    <name type="scientific">Funneliformis mosseae</name>
    <name type="common">Endomycorrhizal fungus</name>
    <name type="synonym">Glomus mosseae</name>
    <dbReference type="NCBI Taxonomy" id="27381"/>
    <lineage>
        <taxon>Eukaryota</taxon>
        <taxon>Fungi</taxon>
        <taxon>Fungi incertae sedis</taxon>
        <taxon>Mucoromycota</taxon>
        <taxon>Glomeromycotina</taxon>
        <taxon>Glomeromycetes</taxon>
        <taxon>Glomerales</taxon>
        <taxon>Glomeraceae</taxon>
        <taxon>Funneliformis</taxon>
    </lineage>
</organism>
<dbReference type="AlphaFoldDB" id="A0A9N9AGM1"/>
<dbReference type="PANTHER" id="PTHR15154:SF2">
    <property type="entry name" value="HAMARTIN"/>
    <property type="match status" value="1"/>
</dbReference>
<dbReference type="Proteomes" id="UP000789375">
    <property type="component" value="Unassembled WGS sequence"/>
</dbReference>
<dbReference type="Gene3D" id="1.10.287.1490">
    <property type="match status" value="1"/>
</dbReference>
<comment type="caution">
    <text evidence="2">The sequence shown here is derived from an EMBL/GenBank/DDBJ whole genome shotgun (WGS) entry which is preliminary data.</text>
</comment>
<feature type="coiled-coil region" evidence="1">
    <location>
        <begin position="582"/>
        <end position="668"/>
    </location>
</feature>
<dbReference type="GO" id="GO:0032007">
    <property type="term" value="P:negative regulation of TOR signaling"/>
    <property type="evidence" value="ECO:0007669"/>
    <property type="project" value="TreeGrafter"/>
</dbReference>
<name>A0A9N9AGM1_FUNMO</name>
<dbReference type="Pfam" id="PF04388">
    <property type="entry name" value="Hamartin"/>
    <property type="match status" value="1"/>
</dbReference>
<reference evidence="2" key="1">
    <citation type="submission" date="2021-06" db="EMBL/GenBank/DDBJ databases">
        <authorList>
            <person name="Kallberg Y."/>
            <person name="Tangrot J."/>
            <person name="Rosling A."/>
        </authorList>
    </citation>
    <scope>NUCLEOTIDE SEQUENCE</scope>
    <source>
        <strain evidence="2">87-6 pot B 2015</strain>
    </source>
</reference>
<dbReference type="GO" id="GO:0051726">
    <property type="term" value="P:regulation of cell cycle"/>
    <property type="evidence" value="ECO:0007669"/>
    <property type="project" value="TreeGrafter"/>
</dbReference>
<sequence>MILKDILRNISIIVNSSNANVQPIIDSIEKFITTQEFTAEQHKADKIEKISSELHQLYIAIEDFPNKFCSFLKCLRALLPILGPDIIISDWWDNVLLNVLQSPLQPKEIVEQVKEIVQDVLVCETDKVLEFRKDILVLYLKESNLVGKAAGGEEGIVGEQVHAFWCRNLDSVLRGFGAVKTKAASLNTIWRIHQKTETPLLDSLLTSLQQDTSTTLLSLSLTSLIMLLPHICTSVITYLPRLYIIFVRIICWDKHNARLIDFEDEIIGNDDDGQETSGAVNAVNWEQCDSSFDNVSSSPPNCMHLFTFLYGMFPCNTVKFLRNPTAWFKEMEQVTTVDDEIDDEIIRARSLPLLRRHKLHPSLITSDAEKELSDTSRWMKLEPADIVAEYVSYDMENATKNYDSNELEGFTKVLKEADTTASEVTTEKARPLSQAISMKEIMEVHQALKSGADIVVGDDPWASKIISYSNSLTSNHPISPPENNAPPLKPTTNIQASVAFLQREIMLLRNELNFEFYLKQQHLQHIGRLHRDHVLDSTVEAERQNLYNTCRTLRSQLSNTQAAFNRQRTETAHIKKKHVQWEDELNGKLKKYREEKKEWKGVLDKVEQELREAKLIIDVQNKQIEEISAKNFSLENQIILHEPQLQKLTEYEQRIDQLTKQLILWEADTRKFQEQKRLMESLVGKWHKMEVMLKAGEQEIKQLKSVISSQSFTIDDLKIKLEYYKNISGGPGNAMEKQIRMWSFERDKRDKEFIKLETRFDQVKKQNGELQSRVIELLAQIESLSPKTVAKEETITEEADHNNINKKNDDDEKEITNEIAKNVNEEPETMNDIS</sequence>
<evidence type="ECO:0000313" key="3">
    <source>
        <dbReference type="Proteomes" id="UP000789375"/>
    </source>
</evidence>
<dbReference type="EMBL" id="CAJVPP010001063">
    <property type="protein sequence ID" value="CAG8531831.1"/>
    <property type="molecule type" value="Genomic_DNA"/>
</dbReference>
<dbReference type="GO" id="GO:0033596">
    <property type="term" value="C:TSC1-TSC2 complex"/>
    <property type="evidence" value="ECO:0007669"/>
    <property type="project" value="TreeGrafter"/>
</dbReference>